<comment type="caution">
    <text evidence="1">The sequence shown here is derived from an EMBL/GenBank/DDBJ whole genome shotgun (WGS) entry which is preliminary data.</text>
</comment>
<protein>
    <submittedName>
        <fullName evidence="1">Uncharacterized protein</fullName>
    </submittedName>
</protein>
<feature type="non-terminal residue" evidence="1">
    <location>
        <position position="1"/>
    </location>
</feature>
<dbReference type="EMBL" id="BKCJ011813556">
    <property type="protein sequence ID" value="GFD55060.1"/>
    <property type="molecule type" value="Genomic_DNA"/>
</dbReference>
<dbReference type="AlphaFoldDB" id="A0A699X9H0"/>
<evidence type="ECO:0000313" key="1">
    <source>
        <dbReference type="EMBL" id="GFD55060.1"/>
    </source>
</evidence>
<accession>A0A699X9H0</accession>
<name>A0A699X9H0_TANCI</name>
<reference evidence="1" key="1">
    <citation type="journal article" date="2019" name="Sci. Rep.">
        <title>Draft genome of Tanacetum cinerariifolium, the natural source of mosquito coil.</title>
        <authorList>
            <person name="Yamashiro T."/>
            <person name="Shiraishi A."/>
            <person name="Satake H."/>
            <person name="Nakayama K."/>
        </authorList>
    </citation>
    <scope>NUCLEOTIDE SEQUENCE</scope>
</reference>
<organism evidence="1">
    <name type="scientific">Tanacetum cinerariifolium</name>
    <name type="common">Dalmatian daisy</name>
    <name type="synonym">Chrysanthemum cinerariifolium</name>
    <dbReference type="NCBI Taxonomy" id="118510"/>
    <lineage>
        <taxon>Eukaryota</taxon>
        <taxon>Viridiplantae</taxon>
        <taxon>Streptophyta</taxon>
        <taxon>Embryophyta</taxon>
        <taxon>Tracheophyta</taxon>
        <taxon>Spermatophyta</taxon>
        <taxon>Magnoliopsida</taxon>
        <taxon>eudicotyledons</taxon>
        <taxon>Gunneridae</taxon>
        <taxon>Pentapetalae</taxon>
        <taxon>asterids</taxon>
        <taxon>campanulids</taxon>
        <taxon>Asterales</taxon>
        <taxon>Asteraceae</taxon>
        <taxon>Asteroideae</taxon>
        <taxon>Anthemideae</taxon>
        <taxon>Anthemidinae</taxon>
        <taxon>Tanacetum</taxon>
    </lineage>
</organism>
<gene>
    <name evidence="1" type="ORF">Tci_927029</name>
</gene>
<proteinExistence type="predicted"/>
<sequence>ADPRATRAEPHPVWWLWARAGRLLGAEAPPVEAAHGKPGG</sequence>